<evidence type="ECO:0000313" key="1">
    <source>
        <dbReference type="EMBL" id="TWI59334.1"/>
    </source>
</evidence>
<reference evidence="1 2" key="1">
    <citation type="journal article" date="2015" name="Stand. Genomic Sci.">
        <title>Genomic Encyclopedia of Bacterial and Archaeal Type Strains, Phase III: the genomes of soil and plant-associated and newly described type strains.</title>
        <authorList>
            <person name="Whitman W.B."/>
            <person name="Woyke T."/>
            <person name="Klenk H.P."/>
            <person name="Zhou Y."/>
            <person name="Lilburn T.G."/>
            <person name="Beck B.J."/>
            <person name="De Vos P."/>
            <person name="Vandamme P."/>
            <person name="Eisen J.A."/>
            <person name="Garrity G."/>
            <person name="Hugenholtz P."/>
            <person name="Kyrpides N.C."/>
        </authorList>
    </citation>
    <scope>NUCLEOTIDE SEQUENCE [LARGE SCALE GENOMIC DNA]</scope>
    <source>
        <strain evidence="1 2">CGMCC 1.10116</strain>
    </source>
</reference>
<dbReference type="AlphaFoldDB" id="A0A562QRI3"/>
<sequence length="64" mass="7579">MQNEEIETIIQQLRKKEIDSYRVKKTDFLDFRAVIVAQEDNKDFRGNAQHGGETIYTYEPGWSK</sequence>
<dbReference type="Proteomes" id="UP000315711">
    <property type="component" value="Unassembled WGS sequence"/>
</dbReference>
<name>A0A562QRI3_9BACI</name>
<dbReference type="OrthoDB" id="2455488at2"/>
<keyword evidence="2" id="KW-1185">Reference proteome</keyword>
<accession>A0A562QRI3</accession>
<dbReference type="EMBL" id="VLKZ01000002">
    <property type="protein sequence ID" value="TWI59334.1"/>
    <property type="molecule type" value="Genomic_DNA"/>
</dbReference>
<dbReference type="RefSeq" id="WP_144449400.1">
    <property type="nucleotide sequence ID" value="NZ_VLKZ01000002.1"/>
</dbReference>
<proteinExistence type="predicted"/>
<protein>
    <submittedName>
        <fullName evidence="1">Uncharacterized protein</fullName>
    </submittedName>
</protein>
<comment type="caution">
    <text evidence="1">The sequence shown here is derived from an EMBL/GenBank/DDBJ whole genome shotgun (WGS) entry which is preliminary data.</text>
</comment>
<organism evidence="1 2">
    <name type="scientific">Halalkalibacter nanhaiisediminis</name>
    <dbReference type="NCBI Taxonomy" id="688079"/>
    <lineage>
        <taxon>Bacteria</taxon>
        <taxon>Bacillati</taxon>
        <taxon>Bacillota</taxon>
        <taxon>Bacilli</taxon>
        <taxon>Bacillales</taxon>
        <taxon>Bacillaceae</taxon>
        <taxon>Halalkalibacter</taxon>
    </lineage>
</organism>
<gene>
    <name evidence="1" type="ORF">IQ10_01050</name>
</gene>
<evidence type="ECO:0000313" key="2">
    <source>
        <dbReference type="Proteomes" id="UP000315711"/>
    </source>
</evidence>